<dbReference type="EMBL" id="CCKQ01008929">
    <property type="protein sequence ID" value="CDW80397.1"/>
    <property type="molecule type" value="Genomic_DNA"/>
</dbReference>
<evidence type="ECO:0000256" key="1">
    <source>
        <dbReference type="SAM" id="SignalP"/>
    </source>
</evidence>
<evidence type="ECO:0000313" key="3">
    <source>
        <dbReference type="Proteomes" id="UP000039865"/>
    </source>
</evidence>
<feature type="chain" id="PRO_5001729482" evidence="1">
    <location>
        <begin position="19"/>
        <end position="302"/>
    </location>
</feature>
<keyword evidence="3" id="KW-1185">Reference proteome</keyword>
<sequence>MKKYIAIASALLLGTANGLYSPDNLNNNLLTNELKNHKKSERHSLLQTSLSQTEAKNVLKDYLKIDKLIDHYEAELLSVSQGSTITQFYINGKEIKDPLSNELIKLYMVQQTMLSGADIITILDLIQQLNIKDYKYLDIKGLKEFFANDIASTPKVQEDVRGYISRYSPSTYGLSSQIRSVQASPLIIPGVPLDLFRVQQSRLNDKSKLQRTQSLHMKRNNGWESSTKNNFEPKVQMSLGMARQQSFDSHFHIDFDDMSVAAPLNIIIPNEYQMREKRKQLGAIYIPREESFPSYVQSQLRR</sequence>
<dbReference type="InParanoid" id="A0A078AG24"/>
<name>A0A078AG24_STYLE</name>
<evidence type="ECO:0000313" key="2">
    <source>
        <dbReference type="EMBL" id="CDW80397.1"/>
    </source>
</evidence>
<gene>
    <name evidence="2" type="primary">Contig16716.g17810</name>
    <name evidence="2" type="ORF">STYLEM_9395</name>
</gene>
<dbReference type="AlphaFoldDB" id="A0A078AG24"/>
<dbReference type="Proteomes" id="UP000039865">
    <property type="component" value="Unassembled WGS sequence"/>
</dbReference>
<feature type="signal peptide" evidence="1">
    <location>
        <begin position="1"/>
        <end position="18"/>
    </location>
</feature>
<keyword evidence="1" id="KW-0732">Signal</keyword>
<protein>
    <submittedName>
        <fullName evidence="2">Uncharacterized protein</fullName>
    </submittedName>
</protein>
<proteinExistence type="predicted"/>
<reference evidence="2 3" key="1">
    <citation type="submission" date="2014-06" db="EMBL/GenBank/DDBJ databases">
        <authorList>
            <person name="Swart Estienne"/>
        </authorList>
    </citation>
    <scope>NUCLEOTIDE SEQUENCE [LARGE SCALE GENOMIC DNA]</scope>
    <source>
        <strain evidence="2 3">130c</strain>
    </source>
</reference>
<accession>A0A078AG24</accession>
<organism evidence="2 3">
    <name type="scientific">Stylonychia lemnae</name>
    <name type="common">Ciliate</name>
    <dbReference type="NCBI Taxonomy" id="5949"/>
    <lineage>
        <taxon>Eukaryota</taxon>
        <taxon>Sar</taxon>
        <taxon>Alveolata</taxon>
        <taxon>Ciliophora</taxon>
        <taxon>Intramacronucleata</taxon>
        <taxon>Spirotrichea</taxon>
        <taxon>Stichotrichia</taxon>
        <taxon>Sporadotrichida</taxon>
        <taxon>Oxytrichidae</taxon>
        <taxon>Stylonychinae</taxon>
        <taxon>Stylonychia</taxon>
    </lineage>
</organism>